<dbReference type="PANTHER" id="PTHR47447:SF17">
    <property type="entry name" value="OS12G0638900 PROTEIN"/>
    <property type="match status" value="1"/>
</dbReference>
<comment type="similarity">
    <text evidence="1">Belongs to the PPR family. P subfamily.</text>
</comment>
<evidence type="ECO:0000256" key="1">
    <source>
        <dbReference type="ARBA" id="ARBA00007626"/>
    </source>
</evidence>
<dbReference type="Proteomes" id="UP000822688">
    <property type="component" value="Chromosome V"/>
</dbReference>
<feature type="repeat" description="PPR" evidence="3">
    <location>
        <begin position="342"/>
        <end position="376"/>
    </location>
</feature>
<dbReference type="PANTHER" id="PTHR47447">
    <property type="entry name" value="OS03G0856100 PROTEIN"/>
    <property type="match status" value="1"/>
</dbReference>
<name>A0A8T0HP50_CERPU</name>
<feature type="repeat" description="PPR" evidence="3">
    <location>
        <begin position="133"/>
        <end position="167"/>
    </location>
</feature>
<dbReference type="AlphaFoldDB" id="A0A8T0HP50"/>
<evidence type="ECO:0008006" key="6">
    <source>
        <dbReference type="Google" id="ProtNLM"/>
    </source>
</evidence>
<proteinExistence type="inferred from homology"/>
<dbReference type="Gene3D" id="1.25.40.10">
    <property type="entry name" value="Tetratricopeptide repeat domain"/>
    <property type="match status" value="2"/>
</dbReference>
<dbReference type="InterPro" id="IPR002885">
    <property type="entry name" value="PPR_rpt"/>
</dbReference>
<dbReference type="Pfam" id="PF13041">
    <property type="entry name" value="PPR_2"/>
    <property type="match status" value="2"/>
</dbReference>
<protein>
    <recommendedName>
        <fullName evidence="6">Pentacotripeptide-repeat region of PRORP domain-containing protein</fullName>
    </recommendedName>
</protein>
<comment type="caution">
    <text evidence="4">The sequence shown here is derived from an EMBL/GenBank/DDBJ whole genome shotgun (WGS) entry which is preliminary data.</text>
</comment>
<accession>A0A8T0HP50</accession>
<dbReference type="Pfam" id="PF12854">
    <property type="entry name" value="PPR_1"/>
    <property type="match status" value="1"/>
</dbReference>
<sequence length="392" mass="42242">MAMAGLSCTRLPVPSHVECVTTASSAGGDVKQGSGGRMELCGGCMQGASSGSWNPLGFGRAAWLGDLSSGRVSRNEEKCRRRLEVALSGTKCGERDLKPCASPFRSWGPRSGFAVVRAALTPEQLEGGSGLVSVKDYNSALLSCVREGRMRDAMAVFKRFQGAGLKPDVVSYTTLIQGFGKLKSYNKVTDVFSQMQRSRCPPDLKFCTVLISTFGNGGLPVLAESAMKYAHAQGLEPDAIAYTALVHAYAQEGLWEEAEKALRDMLDAGVVDNRPYAALVSAYGKAGLMDHVGRLLQTMESSGVEAGTGLFNALINIHSKAGDPEKAREVMQLMQANGCQFDEITYTSIMETYTRNNQPLLAENMMGEMKRAGIQPGQCKMLTANQQERYTI</sequence>
<dbReference type="EMBL" id="CM026426">
    <property type="protein sequence ID" value="KAG0572577.1"/>
    <property type="molecule type" value="Genomic_DNA"/>
</dbReference>
<evidence type="ECO:0000256" key="3">
    <source>
        <dbReference type="PROSITE-ProRule" id="PRU00708"/>
    </source>
</evidence>
<feature type="repeat" description="PPR" evidence="3">
    <location>
        <begin position="307"/>
        <end position="341"/>
    </location>
</feature>
<reference evidence="4" key="1">
    <citation type="submission" date="2020-06" db="EMBL/GenBank/DDBJ databases">
        <title>WGS assembly of Ceratodon purpureus strain R40.</title>
        <authorList>
            <person name="Carey S.B."/>
            <person name="Jenkins J."/>
            <person name="Shu S."/>
            <person name="Lovell J.T."/>
            <person name="Sreedasyam A."/>
            <person name="Maumus F."/>
            <person name="Tiley G.P."/>
            <person name="Fernandez-Pozo N."/>
            <person name="Barry K."/>
            <person name="Chen C."/>
            <person name="Wang M."/>
            <person name="Lipzen A."/>
            <person name="Daum C."/>
            <person name="Saski C.A."/>
            <person name="Payton A.C."/>
            <person name="Mcbreen J.C."/>
            <person name="Conrad R.E."/>
            <person name="Kollar L.M."/>
            <person name="Olsson S."/>
            <person name="Huttunen S."/>
            <person name="Landis J.B."/>
            <person name="Wickett N.J."/>
            <person name="Johnson M.G."/>
            <person name="Rensing S.A."/>
            <person name="Grimwood J."/>
            <person name="Schmutz J."/>
            <person name="Mcdaniel S.F."/>
        </authorList>
    </citation>
    <scope>NUCLEOTIDE SEQUENCE</scope>
    <source>
        <strain evidence="4">R40</strain>
    </source>
</reference>
<gene>
    <name evidence="4" type="ORF">KC19_VG107000</name>
</gene>
<feature type="repeat" description="PPR" evidence="3">
    <location>
        <begin position="168"/>
        <end position="202"/>
    </location>
</feature>
<evidence type="ECO:0000313" key="5">
    <source>
        <dbReference type="Proteomes" id="UP000822688"/>
    </source>
</evidence>
<dbReference type="NCBIfam" id="TIGR00756">
    <property type="entry name" value="PPR"/>
    <property type="match status" value="6"/>
</dbReference>
<evidence type="ECO:0000313" key="4">
    <source>
        <dbReference type="EMBL" id="KAG0572577.1"/>
    </source>
</evidence>
<dbReference type="PROSITE" id="PS51375">
    <property type="entry name" value="PPR"/>
    <property type="match status" value="5"/>
</dbReference>
<evidence type="ECO:0000256" key="2">
    <source>
        <dbReference type="ARBA" id="ARBA00022737"/>
    </source>
</evidence>
<dbReference type="Pfam" id="PF01535">
    <property type="entry name" value="PPR"/>
    <property type="match status" value="2"/>
</dbReference>
<organism evidence="4 5">
    <name type="scientific">Ceratodon purpureus</name>
    <name type="common">Fire moss</name>
    <name type="synonym">Dicranum purpureum</name>
    <dbReference type="NCBI Taxonomy" id="3225"/>
    <lineage>
        <taxon>Eukaryota</taxon>
        <taxon>Viridiplantae</taxon>
        <taxon>Streptophyta</taxon>
        <taxon>Embryophyta</taxon>
        <taxon>Bryophyta</taxon>
        <taxon>Bryophytina</taxon>
        <taxon>Bryopsida</taxon>
        <taxon>Dicranidae</taxon>
        <taxon>Pseudoditrichales</taxon>
        <taxon>Ditrichaceae</taxon>
        <taxon>Ceratodon</taxon>
    </lineage>
</organism>
<feature type="repeat" description="PPR" evidence="3">
    <location>
        <begin position="238"/>
        <end position="272"/>
    </location>
</feature>
<keyword evidence="5" id="KW-1185">Reference proteome</keyword>
<dbReference type="InterPro" id="IPR011990">
    <property type="entry name" value="TPR-like_helical_dom_sf"/>
</dbReference>
<keyword evidence="2" id="KW-0677">Repeat</keyword>